<keyword evidence="1" id="KW-0811">Translocation</keyword>
<dbReference type="Gene3D" id="3.40.50.1000">
    <property type="entry name" value="HAD superfamily/HAD-like"/>
    <property type="match status" value="1"/>
</dbReference>
<dbReference type="GeneID" id="94286562"/>
<dbReference type="InterPro" id="IPR050365">
    <property type="entry name" value="TIM50"/>
</dbReference>
<dbReference type="Pfam" id="PF03031">
    <property type="entry name" value="NIF"/>
    <property type="match status" value="1"/>
</dbReference>
<comment type="function">
    <text evidence="1">Essential component of the TIM23 complex, a complex that mediates the translocation of transit peptide-containing proteins across the mitochondrial inner membrane.</text>
</comment>
<keyword evidence="1" id="KW-0809">Transit peptide</keyword>
<dbReference type="OrthoDB" id="277011at2759"/>
<dbReference type="Proteomes" id="UP000674318">
    <property type="component" value="Unassembled WGS sequence"/>
</dbReference>
<sequence length="399" mass="43847">MRPYTSSFSCKLDEELKTDASLYSLGWRWSRQKTTPVCRAPFTQPRGRCLAPFNDTSPPTERDSYSALVDGSIVTRFRAAAAAYGVTNAPHSRDLKLPTPLILHSQYTPTARKALSDPPEVASHSGRYRHPTKGGGRENTKSSFLNTAPVGSIKGSARLKYTVQGASFSTTHLDAIAVRGPPVRPKRAKSAGTTACPSSPQLTPSCTLIPPPQPQDVGKLVVVLDLDETLVYSRSVTVYKRPGLLELLKVLKGKCELIVWTAGTREYALGVIRTIDSVQAVQYCIYRHSIWWSGDVGCTKDLRLLGRPMDRVILIDNTPSVFLANPHNSLLVKDFIVPYWKAPNTQENTLLVLAEIFEHIFSRFAAPCTADVLASKYISQQLIPLERGGSLELNVLTAV</sequence>
<reference evidence="4 5" key="1">
    <citation type="submission" date="2021-02" db="EMBL/GenBank/DDBJ databases">
        <title>Porcisia hertigi Genome sequencing and assembly.</title>
        <authorList>
            <person name="Almutairi H."/>
            <person name="Gatherer D."/>
        </authorList>
    </citation>
    <scope>NUCLEOTIDE SEQUENCE [LARGE SCALE GENOMIC DNA]</scope>
    <source>
        <strain evidence="4 5">C119</strain>
    </source>
</reference>
<dbReference type="InterPro" id="IPR036412">
    <property type="entry name" value="HAD-like_sf"/>
</dbReference>
<evidence type="ECO:0000313" key="4">
    <source>
        <dbReference type="EMBL" id="KAG5490314.1"/>
    </source>
</evidence>
<dbReference type="EMBL" id="JAFJZO010000036">
    <property type="protein sequence ID" value="KAG5490314.1"/>
    <property type="molecule type" value="Genomic_DNA"/>
</dbReference>
<comment type="subunit">
    <text evidence="1">Component of the TIM23 complex.</text>
</comment>
<dbReference type="PROSITE" id="PS50969">
    <property type="entry name" value="FCP1"/>
    <property type="match status" value="1"/>
</dbReference>
<evidence type="ECO:0000313" key="5">
    <source>
        <dbReference type="Proteomes" id="UP000674318"/>
    </source>
</evidence>
<comment type="subcellular location">
    <subcellularLocation>
        <location evidence="1">Mitochondrion inner membrane</location>
        <topology evidence="1">Single-pass membrane protein</topology>
    </subcellularLocation>
</comment>
<dbReference type="InterPro" id="IPR023214">
    <property type="entry name" value="HAD_sf"/>
</dbReference>
<keyword evidence="1" id="KW-0496">Mitochondrion</keyword>
<dbReference type="SUPFAM" id="SSF56784">
    <property type="entry name" value="HAD-like"/>
    <property type="match status" value="1"/>
</dbReference>
<keyword evidence="1" id="KW-0813">Transport</keyword>
<dbReference type="FunFam" id="3.40.50.1000:FF:000159">
    <property type="entry name" value="TFIIF-stimulated CTD phosphatase"/>
    <property type="match status" value="1"/>
</dbReference>
<evidence type="ECO:0000259" key="3">
    <source>
        <dbReference type="PROSITE" id="PS50969"/>
    </source>
</evidence>
<dbReference type="RefSeq" id="XP_067752642.1">
    <property type="nucleotide sequence ID" value="XM_067896485.1"/>
</dbReference>
<dbReference type="GO" id="GO:0005744">
    <property type="term" value="C:TIM23 mitochondrial import inner membrane translocase complex"/>
    <property type="evidence" value="ECO:0007669"/>
    <property type="project" value="UniProtKB-UniRule"/>
</dbReference>
<gene>
    <name evidence="4" type="ORF">JKF63_00434</name>
</gene>
<evidence type="ECO:0000256" key="1">
    <source>
        <dbReference type="RuleBase" id="RU365079"/>
    </source>
</evidence>
<dbReference type="CDD" id="cd07521">
    <property type="entry name" value="HAD_FCP1-like"/>
    <property type="match status" value="1"/>
</dbReference>
<accession>A0A836HF40</accession>
<feature type="domain" description="FCP1 homology" evidence="3">
    <location>
        <begin position="215"/>
        <end position="360"/>
    </location>
</feature>
<keyword evidence="5" id="KW-1185">Reference proteome</keyword>
<evidence type="ECO:0000256" key="2">
    <source>
        <dbReference type="SAM" id="MobiDB-lite"/>
    </source>
</evidence>
<comment type="caution">
    <text evidence="4">The sequence shown here is derived from an EMBL/GenBank/DDBJ whole genome shotgun (WGS) entry which is preliminary data.</text>
</comment>
<protein>
    <recommendedName>
        <fullName evidence="1">Mitochondrial import inner membrane translocase subunit TIM50</fullName>
    </recommendedName>
</protein>
<proteinExistence type="inferred from homology"/>
<organism evidence="4 5">
    <name type="scientific">Porcisia hertigi</name>
    <dbReference type="NCBI Taxonomy" id="2761500"/>
    <lineage>
        <taxon>Eukaryota</taxon>
        <taxon>Discoba</taxon>
        <taxon>Euglenozoa</taxon>
        <taxon>Kinetoplastea</taxon>
        <taxon>Metakinetoplastina</taxon>
        <taxon>Trypanosomatida</taxon>
        <taxon>Trypanosomatidae</taxon>
        <taxon>Leishmaniinae</taxon>
        <taxon>Porcisia</taxon>
    </lineage>
</organism>
<dbReference type="AlphaFoldDB" id="A0A836HF40"/>
<feature type="region of interest" description="Disordered" evidence="2">
    <location>
        <begin position="110"/>
        <end position="147"/>
    </location>
</feature>
<dbReference type="KEGG" id="phet:94286562"/>
<dbReference type="PANTHER" id="PTHR12210">
    <property type="entry name" value="DULLARD PROTEIN PHOSPHATASE"/>
    <property type="match status" value="1"/>
</dbReference>
<keyword evidence="1" id="KW-0653">Protein transport</keyword>
<name>A0A836HF40_9TRYP</name>
<dbReference type="SMART" id="SM00577">
    <property type="entry name" value="CPDc"/>
    <property type="match status" value="1"/>
</dbReference>
<dbReference type="GO" id="GO:0015031">
    <property type="term" value="P:protein transport"/>
    <property type="evidence" value="ECO:0007669"/>
    <property type="project" value="UniProtKB-KW"/>
</dbReference>
<dbReference type="InterPro" id="IPR004274">
    <property type="entry name" value="FCP1_dom"/>
</dbReference>
<comment type="similarity">
    <text evidence="1">Belongs to the TIM50 family.</text>
</comment>